<sequence length="49" mass="5734">MAADLEKARTVEKELSCQIGELRGELMQARSKIRELEMKYKELVSKQQH</sequence>
<dbReference type="EMBL" id="LN857024">
    <property type="protein sequence ID" value="CDQ02019.1"/>
    <property type="molecule type" value="Genomic_DNA"/>
</dbReference>
<organism evidence="2">
    <name type="scientific">Brugia malayi</name>
    <name type="common">Filarial nematode worm</name>
    <dbReference type="NCBI Taxonomy" id="6279"/>
    <lineage>
        <taxon>Eukaryota</taxon>
        <taxon>Metazoa</taxon>
        <taxon>Ecdysozoa</taxon>
        <taxon>Nematoda</taxon>
        <taxon>Chromadorea</taxon>
        <taxon>Rhabditida</taxon>
        <taxon>Spirurina</taxon>
        <taxon>Spiruromorpha</taxon>
        <taxon>Filarioidea</taxon>
        <taxon>Onchocercidae</taxon>
        <taxon>Brugia</taxon>
    </lineage>
</organism>
<keyword evidence="1" id="KW-0175">Coiled coil</keyword>
<proteinExistence type="predicted"/>
<reference evidence="2" key="2">
    <citation type="submission" date="2012-12" db="EMBL/GenBank/DDBJ databases">
        <authorList>
            <consortium name="WormBase Consortium"/>
            <person name="Ghedin E."/>
            <person name="Paulini M."/>
        </authorList>
    </citation>
    <scope>NUCLEOTIDE SEQUENCE</scope>
    <source>
        <strain evidence="2">FR3</strain>
    </source>
</reference>
<name>A0A1I9G5Q9_BRUMA</name>
<evidence type="ECO:0000256" key="1">
    <source>
        <dbReference type="SAM" id="Coils"/>
    </source>
</evidence>
<reference evidence="2" key="1">
    <citation type="journal article" date="2007" name="Science">
        <title>Draft genome of the filarial nematode parasite Brugia malayi.</title>
        <authorList>
            <person name="Ghedin E."/>
            <person name="Wang S."/>
            <person name="Spiro D."/>
            <person name="Caler E."/>
            <person name="Zhao Q."/>
            <person name="Crabtree J."/>
            <person name="Allen J.E."/>
            <person name="Delcher A.L."/>
            <person name="Guiliano D.B."/>
            <person name="Miranda-Saavedra D."/>
            <person name="Angiuoli S.V."/>
            <person name="Creasy T."/>
            <person name="Amedeo P."/>
            <person name="Haas B."/>
            <person name="El-Sayed N.M."/>
            <person name="Wortman J.R."/>
            <person name="Feldblyum T."/>
            <person name="Tallon L."/>
            <person name="Schatz M."/>
            <person name="Shumway M."/>
            <person name="Koo H."/>
            <person name="Salzberg S.L."/>
            <person name="Schobel S."/>
            <person name="Pertea M."/>
            <person name="Pop M."/>
            <person name="White O."/>
            <person name="Barton G.J."/>
            <person name="Carlow C.K."/>
            <person name="Crawford M.J."/>
            <person name="Daub J."/>
            <person name="Dimmic M.W."/>
            <person name="Estes C.F."/>
            <person name="Foster J.M."/>
            <person name="Ganatra M."/>
            <person name="Gregory W.F."/>
            <person name="Johnson N.M."/>
            <person name="Jin J."/>
            <person name="Komuniecki R."/>
            <person name="Korf I."/>
            <person name="Kumar S."/>
            <person name="Laney S."/>
            <person name="Li B.W."/>
            <person name="Li W."/>
            <person name="Lindblom T.H."/>
            <person name="Lustigman S."/>
            <person name="Ma D."/>
            <person name="Maina C.V."/>
            <person name="Martin D.M."/>
            <person name="McCarter J.P."/>
            <person name="McReynolds L."/>
            <person name="Mitreva M."/>
            <person name="Nutman T.B."/>
            <person name="Parkinson J."/>
            <person name="Peregrin-Alvarez J.M."/>
            <person name="Poole C."/>
            <person name="Ren Q."/>
            <person name="Saunders L."/>
            <person name="Sluder A.E."/>
            <person name="Smith K."/>
            <person name="Stanke M."/>
            <person name="Unnasch T.R."/>
            <person name="Ware J."/>
            <person name="Wei A.D."/>
            <person name="Weil G."/>
            <person name="Williams D.J."/>
            <person name="Zhang Y."/>
            <person name="Williams S.A."/>
            <person name="Fraser-Liggett C."/>
            <person name="Slatko B."/>
            <person name="Blaxter M.L."/>
            <person name="Scott A.L."/>
        </authorList>
    </citation>
    <scope>NUCLEOTIDE SEQUENCE</scope>
    <source>
        <strain evidence="2">FR3</strain>
    </source>
</reference>
<evidence type="ECO:0000313" key="2">
    <source>
        <dbReference type="EMBL" id="CDQ02019.1"/>
    </source>
</evidence>
<accession>A0A1I9G5Q9</accession>
<protein>
    <submittedName>
        <fullName evidence="2">Bm12823</fullName>
    </submittedName>
</protein>
<gene>
    <name evidence="2" type="primary">Bm12823</name>
    <name evidence="2" type="ORF">BM_Bm12823</name>
</gene>
<feature type="coiled-coil region" evidence="1">
    <location>
        <begin position="19"/>
        <end position="46"/>
    </location>
</feature>
<dbReference type="AlphaFoldDB" id="A0A1I9G5Q9"/>